<sequence length="416" mass="43623">MIRGRKALLGATLSFIVITAACTTKSGSQTETSTDAKGVKSDIGVTDDTITLGVQADLSGVFKASGLGLTHGDQIWADAVNAEGGICGRKVEINVVDHGYDAAKAKTLFSDQQSKILGYVTIVGSPPAAALKPLMVENDMLGIPSGVASTGLDVPNFIMAASTYDIETVNGLAYLQKIGKLADGDKIGHIYLDSEYGQNALLGSKYYAKEHDQKIVESKITSADTDLSSSVVKMKQEKVNAIVISGTPAQTGSLVTLADSMNVPILGSAPTFDVGLVDTPAKDSFGNYYHMAFNLPFSSDAPANQAIVQTYNAKYTDPPIDYVQAGYISGLAWQGILTKACELKDLTRAGVLKAAGQAKADAKGLAGQLDFTNPGEPATRESLVEKVDPAAPGGLTVIEPLSESKEATSYKTPFQR</sequence>
<keyword evidence="6" id="KW-1185">Reference proteome</keyword>
<feature type="domain" description="Leucine-binding protein" evidence="4">
    <location>
        <begin position="49"/>
        <end position="384"/>
    </location>
</feature>
<dbReference type="Pfam" id="PF13458">
    <property type="entry name" value="Peripla_BP_6"/>
    <property type="match status" value="1"/>
</dbReference>
<evidence type="ECO:0000256" key="2">
    <source>
        <dbReference type="ARBA" id="ARBA00022729"/>
    </source>
</evidence>
<evidence type="ECO:0000313" key="6">
    <source>
        <dbReference type="Proteomes" id="UP000237752"/>
    </source>
</evidence>
<dbReference type="InterPro" id="IPR028081">
    <property type="entry name" value="Leu-bd"/>
</dbReference>
<name>A0A2T0ZYD9_9ACTN</name>
<reference evidence="5 6" key="1">
    <citation type="submission" date="2018-03" db="EMBL/GenBank/DDBJ databases">
        <title>Genomic Encyclopedia of Archaeal and Bacterial Type Strains, Phase II (KMG-II): from individual species to whole genera.</title>
        <authorList>
            <person name="Goeker M."/>
        </authorList>
    </citation>
    <scope>NUCLEOTIDE SEQUENCE [LARGE SCALE GENOMIC DNA]</scope>
    <source>
        <strain evidence="5 6">DSM 100065</strain>
    </source>
</reference>
<comment type="similarity">
    <text evidence="1">Belongs to the leucine-binding protein family.</text>
</comment>
<keyword evidence="2 3" id="KW-0732">Signal</keyword>
<dbReference type="PANTHER" id="PTHR47235">
    <property type="entry name" value="BLR6548 PROTEIN"/>
    <property type="match status" value="1"/>
</dbReference>
<feature type="signal peptide" evidence="3">
    <location>
        <begin position="1"/>
        <end position="20"/>
    </location>
</feature>
<dbReference type="SUPFAM" id="SSF53822">
    <property type="entry name" value="Periplasmic binding protein-like I"/>
    <property type="match status" value="1"/>
</dbReference>
<accession>A0A2T0ZYD9</accession>
<protein>
    <submittedName>
        <fullName evidence="5">ABC-type branched-subunit amino acid transport system substrate-binding protein</fullName>
    </submittedName>
</protein>
<dbReference type="EMBL" id="PVUE01000011">
    <property type="protein sequence ID" value="PRZ41257.1"/>
    <property type="molecule type" value="Genomic_DNA"/>
</dbReference>
<gene>
    <name evidence="5" type="ORF">CLV47_111135</name>
</gene>
<evidence type="ECO:0000256" key="3">
    <source>
        <dbReference type="SAM" id="SignalP"/>
    </source>
</evidence>
<dbReference type="AlphaFoldDB" id="A0A2T0ZYD9"/>
<dbReference type="Proteomes" id="UP000237752">
    <property type="component" value="Unassembled WGS sequence"/>
</dbReference>
<evidence type="ECO:0000256" key="1">
    <source>
        <dbReference type="ARBA" id="ARBA00010062"/>
    </source>
</evidence>
<dbReference type="PROSITE" id="PS51257">
    <property type="entry name" value="PROKAR_LIPOPROTEIN"/>
    <property type="match status" value="1"/>
</dbReference>
<evidence type="ECO:0000313" key="5">
    <source>
        <dbReference type="EMBL" id="PRZ41257.1"/>
    </source>
</evidence>
<organism evidence="5 6">
    <name type="scientific">Antricoccus suffuscus</name>
    <dbReference type="NCBI Taxonomy" id="1629062"/>
    <lineage>
        <taxon>Bacteria</taxon>
        <taxon>Bacillati</taxon>
        <taxon>Actinomycetota</taxon>
        <taxon>Actinomycetes</taxon>
        <taxon>Geodermatophilales</taxon>
        <taxon>Antricoccaceae</taxon>
        <taxon>Antricoccus</taxon>
    </lineage>
</organism>
<feature type="chain" id="PRO_5039055169" evidence="3">
    <location>
        <begin position="21"/>
        <end position="416"/>
    </location>
</feature>
<dbReference type="InterPro" id="IPR028082">
    <property type="entry name" value="Peripla_BP_I"/>
</dbReference>
<dbReference type="PANTHER" id="PTHR47235:SF1">
    <property type="entry name" value="BLR6548 PROTEIN"/>
    <property type="match status" value="1"/>
</dbReference>
<dbReference type="Gene3D" id="3.40.50.2300">
    <property type="match status" value="2"/>
</dbReference>
<comment type="caution">
    <text evidence="5">The sequence shown here is derived from an EMBL/GenBank/DDBJ whole genome shotgun (WGS) entry which is preliminary data.</text>
</comment>
<dbReference type="OrthoDB" id="26870at2"/>
<dbReference type="RefSeq" id="WP_106349622.1">
    <property type="nucleotide sequence ID" value="NZ_PVUE01000011.1"/>
</dbReference>
<evidence type="ECO:0000259" key="4">
    <source>
        <dbReference type="Pfam" id="PF13458"/>
    </source>
</evidence>
<proteinExistence type="inferred from homology"/>